<sequence length="286" mass="34299">MVTGQLHTMQKLQENNILEPYFKELSIQINLDGLSFCVFNPVLNYVESIYNFSVNFNKSNQEIEKQVYTILQSEEDLRQDFNNIKVLHNTPAYTLVPQALFSDEKEAVNYLKYSIDTSGLKEKFIEVDKIIPIDIVNVYVPDVLINNILIEHYGMVDYNHFSSSLLRMLLKHYASHSYQIMYAYTEQSSFYFVVFKDKKLYHFNRFYYETTEDFLFYTLYCIEQLGIDSERIPLYVIGDFNHKSLVYRQLSRYIKYIYLMDFNRKEYYKGMDEELIRKNFVLTQCF</sequence>
<proteinExistence type="predicted"/>
<dbReference type="CDD" id="cd24013">
    <property type="entry name" value="ASKHA_ATPase_BT3980-like"/>
    <property type="match status" value="1"/>
</dbReference>
<organism evidence="1 2">
    <name type="scientific">Capnocytophaga canis</name>
    <dbReference type="NCBI Taxonomy" id="1848903"/>
    <lineage>
        <taxon>Bacteria</taxon>
        <taxon>Pseudomonadati</taxon>
        <taxon>Bacteroidota</taxon>
        <taxon>Flavobacteriia</taxon>
        <taxon>Flavobacteriales</taxon>
        <taxon>Flavobacteriaceae</taxon>
        <taxon>Capnocytophaga</taxon>
    </lineage>
</organism>
<evidence type="ECO:0008006" key="3">
    <source>
        <dbReference type="Google" id="ProtNLM"/>
    </source>
</evidence>
<name>A0A0B7IW76_9FLAO</name>
<evidence type="ECO:0000313" key="1">
    <source>
        <dbReference type="EMBL" id="CEN54352.1"/>
    </source>
</evidence>
<dbReference type="Proteomes" id="UP000038200">
    <property type="component" value="Unassembled WGS sequence"/>
</dbReference>
<gene>
    <name evidence="1" type="ORF">CCAND93_840036</name>
</gene>
<dbReference type="EMBL" id="CDOL01000277">
    <property type="protein sequence ID" value="CEN54352.1"/>
    <property type="molecule type" value="Genomic_DNA"/>
</dbReference>
<accession>A0A0B7IW76</accession>
<dbReference type="Pfam" id="PF12864">
    <property type="entry name" value="DUF3822"/>
    <property type="match status" value="1"/>
</dbReference>
<evidence type="ECO:0000313" key="2">
    <source>
        <dbReference type="Proteomes" id="UP000038200"/>
    </source>
</evidence>
<dbReference type="InterPro" id="IPR024213">
    <property type="entry name" value="DUF3822"/>
</dbReference>
<reference evidence="1 2" key="1">
    <citation type="submission" date="2015-01" db="EMBL/GenBank/DDBJ databases">
        <authorList>
            <person name="Xiang T."/>
            <person name="Song Y."/>
            <person name="Huang L."/>
            <person name="Wang B."/>
            <person name="Wu P."/>
        </authorList>
    </citation>
    <scope>NUCLEOTIDE SEQUENCE [LARGE SCALE GENOMIC DNA]</scope>
    <source>
        <strain evidence="1 2">CcD93</strain>
    </source>
</reference>
<protein>
    <recommendedName>
        <fullName evidence="3">DUF3822 domain-containing protein</fullName>
    </recommendedName>
</protein>
<dbReference type="Gene3D" id="3.30.420.260">
    <property type="match status" value="1"/>
</dbReference>
<dbReference type="Gene3D" id="3.30.420.250">
    <property type="match status" value="1"/>
</dbReference>
<dbReference type="AlphaFoldDB" id="A0A0B7IW76"/>
<dbReference type="STRING" id="1848903.CCAND38_300014"/>